<evidence type="ECO:0000256" key="11">
    <source>
        <dbReference type="RuleBase" id="RU371113"/>
    </source>
</evidence>
<evidence type="ECO:0000256" key="4">
    <source>
        <dbReference type="ARBA" id="ARBA00022800"/>
    </source>
</evidence>
<feature type="binding site" evidence="10">
    <location>
        <position position="98"/>
    </location>
    <ligand>
        <name>Mn(2+)</name>
        <dbReference type="ChEBI" id="CHEBI:29035"/>
        <label>1</label>
    </ligand>
</feature>
<dbReference type="Proteomes" id="UP000182719">
    <property type="component" value="Unassembled WGS sequence"/>
</dbReference>
<keyword evidence="5 9" id="KW-0342">GTP-binding</keyword>
<sequence>MSWIQRLEKVSEGHYVLPKTKTMRVDADLFLSDKLLHGEGPDSPGLEEAVFSQVVNAASFPGVTRVAVTPDCHVGYGVPIGTVVETDGILLPTAAGYDIGCGMVQLKTTLTAEDVADPGKRRQWIDQVIRRIAVGVGASRAQHQRKVDARTFAEVVRHGAKALGRTNSTTERDFIPVEDDRVDIPERAAGKRDQLGSLGGGNHFTEMQVDEEGRVWVMLHTGSRGFGWNIAKHFFVEGARERGLGSRSEDFIWLDAETRLGREYWNLHNMAANFAVANRLIIGEAVCAALEDVFGGTADIYYEISHNLIQKEAGKFVARKGATRAFPKGHPSLRKTSWEHTGHPILIPGSMETGSAILFAEEGAAKSIYSVNHGSGRRLSRGEARRVLRQDETDQRMAEAGILLNTRNTPLDESGPCYKNLDDVLETVEMAGLARVAHRLTPVACIKGTD</sequence>
<protein>
    <recommendedName>
        <fullName evidence="11">tRNA-splicing ligase RtcB</fullName>
        <ecNumber evidence="11">6.5.1.-</ecNumber>
    </recommendedName>
</protein>
<dbReference type="PANTHER" id="PTHR11118">
    <property type="entry name" value="RNA-SPLICING LIGASE RTCB HOMOLOG"/>
    <property type="match status" value="1"/>
</dbReference>
<dbReference type="InterPro" id="IPR036025">
    <property type="entry name" value="RtcB-like_sf"/>
</dbReference>
<feature type="binding site" evidence="9">
    <location>
        <begin position="202"/>
        <end position="206"/>
    </location>
    <ligand>
        <name>GMP</name>
        <dbReference type="ChEBI" id="CHEBI:58115"/>
    </ligand>
</feature>
<keyword evidence="6 10" id="KW-0464">Manganese</keyword>
<feature type="binding site" evidence="10">
    <location>
        <position position="306"/>
    </location>
    <ligand>
        <name>Mn(2+)</name>
        <dbReference type="ChEBI" id="CHEBI:29035"/>
        <label>2</label>
    </ligand>
</feature>
<dbReference type="EC" id="6.5.1.-" evidence="11"/>
<comment type="subunit">
    <text evidence="11">Monomer.</text>
</comment>
<dbReference type="Pfam" id="PF01139">
    <property type="entry name" value="RtcB"/>
    <property type="match status" value="1"/>
</dbReference>
<gene>
    <name evidence="11" type="primary">rtcB</name>
    <name evidence="12" type="ORF">SAMN05444354_103273</name>
</gene>
<dbReference type="AlphaFoldDB" id="A0A1H7LM17"/>
<keyword evidence="1 11" id="KW-0436">Ligase</keyword>
<reference evidence="13" key="1">
    <citation type="submission" date="2016-10" db="EMBL/GenBank/DDBJ databases">
        <authorList>
            <person name="Varghese N."/>
            <person name="Submissions S."/>
        </authorList>
    </citation>
    <scope>NUCLEOTIDE SEQUENCE [LARGE SCALE GENOMIC DNA]</scope>
    <source>
        <strain evidence="13">DSM 17044</strain>
    </source>
</reference>
<evidence type="ECO:0000313" key="12">
    <source>
        <dbReference type="EMBL" id="SEK99768.1"/>
    </source>
</evidence>
<organism evidence="12 13">
    <name type="scientific">Stigmatella aurantiaca</name>
    <dbReference type="NCBI Taxonomy" id="41"/>
    <lineage>
        <taxon>Bacteria</taxon>
        <taxon>Pseudomonadati</taxon>
        <taxon>Myxococcota</taxon>
        <taxon>Myxococcia</taxon>
        <taxon>Myxococcales</taxon>
        <taxon>Cystobacterineae</taxon>
        <taxon>Archangiaceae</taxon>
        <taxon>Stigmatella</taxon>
    </lineage>
</organism>
<comment type="cofactor">
    <cofactor evidence="10 11">
        <name>Mn(2+)</name>
        <dbReference type="ChEBI" id="CHEBI:29035"/>
    </cofactor>
    <text evidence="10 11">Binds 2 manganese ions per subunit.</text>
</comment>
<feature type="binding site" evidence="9">
    <location>
        <begin position="348"/>
        <end position="351"/>
    </location>
    <ligand>
        <name>GMP</name>
        <dbReference type="ChEBI" id="CHEBI:58115"/>
    </ligand>
</feature>
<feature type="binding site" evidence="9">
    <location>
        <position position="447"/>
    </location>
    <ligand>
        <name>GMP</name>
        <dbReference type="ChEBI" id="CHEBI:58115"/>
    </ligand>
</feature>
<evidence type="ECO:0000256" key="5">
    <source>
        <dbReference type="ARBA" id="ARBA00023134"/>
    </source>
</evidence>
<proteinExistence type="inferred from homology"/>
<evidence type="ECO:0000256" key="1">
    <source>
        <dbReference type="ARBA" id="ARBA00022598"/>
    </source>
</evidence>
<keyword evidence="13" id="KW-1185">Reference proteome</keyword>
<evidence type="ECO:0000256" key="6">
    <source>
        <dbReference type="ARBA" id="ARBA00023211"/>
    </source>
</evidence>
<evidence type="ECO:0000256" key="2">
    <source>
        <dbReference type="ARBA" id="ARBA00022723"/>
    </source>
</evidence>
<dbReference type="SUPFAM" id="SSF103365">
    <property type="entry name" value="Hypothetical protein PH1602"/>
    <property type="match status" value="1"/>
</dbReference>
<feature type="binding site" evidence="9">
    <location>
        <position position="355"/>
    </location>
    <ligand>
        <name>GMP</name>
        <dbReference type="ChEBI" id="CHEBI:58115"/>
    </ligand>
</feature>
<dbReference type="RefSeq" id="WP_075005868.1">
    <property type="nucleotide sequence ID" value="NZ_FOAP01000003.1"/>
</dbReference>
<evidence type="ECO:0000256" key="10">
    <source>
        <dbReference type="PIRSR" id="PIRSR601233-3"/>
    </source>
</evidence>
<dbReference type="Gene3D" id="3.90.1860.10">
    <property type="entry name" value="tRNA-splicing ligase RtcB"/>
    <property type="match status" value="1"/>
</dbReference>
<evidence type="ECO:0000256" key="7">
    <source>
        <dbReference type="ARBA" id="ARBA00047746"/>
    </source>
</evidence>
<name>A0A1H7LM17_STIAU</name>
<accession>A0A1H7LM17</accession>
<dbReference type="GO" id="GO:0046872">
    <property type="term" value="F:metal ion binding"/>
    <property type="evidence" value="ECO:0007669"/>
    <property type="project" value="UniProtKB-UniRule"/>
</dbReference>
<dbReference type="GO" id="GO:0006396">
    <property type="term" value="P:RNA processing"/>
    <property type="evidence" value="ECO:0007669"/>
    <property type="project" value="InterPro"/>
</dbReference>
<dbReference type="GO" id="GO:0005525">
    <property type="term" value="F:GTP binding"/>
    <property type="evidence" value="ECO:0007669"/>
    <property type="project" value="UniProtKB-KW"/>
</dbReference>
<keyword evidence="3 9" id="KW-0547">Nucleotide-binding</keyword>
<comment type="similarity">
    <text evidence="11">Belongs to the RtcB family.</text>
</comment>
<evidence type="ECO:0000256" key="9">
    <source>
        <dbReference type="PIRSR" id="PIRSR601233-2"/>
    </source>
</evidence>
<dbReference type="GO" id="GO:0170057">
    <property type="term" value="F:RNA ligase (GTP) activity"/>
    <property type="evidence" value="ECO:0007669"/>
    <property type="project" value="UniProtKB-EC"/>
</dbReference>
<dbReference type="PANTHER" id="PTHR11118:SF1">
    <property type="entry name" value="RNA-SPLICING LIGASE RTCB HOMOLOG"/>
    <property type="match status" value="1"/>
</dbReference>
<keyword evidence="2 10" id="KW-0479">Metal-binding</keyword>
<dbReference type="GO" id="GO:0042245">
    <property type="term" value="P:RNA repair"/>
    <property type="evidence" value="ECO:0007669"/>
    <property type="project" value="UniProtKB-KW"/>
</dbReference>
<evidence type="ECO:0000256" key="3">
    <source>
        <dbReference type="ARBA" id="ARBA00022741"/>
    </source>
</evidence>
<dbReference type="EMBL" id="FOAP01000003">
    <property type="protein sequence ID" value="SEK99768.1"/>
    <property type="molecule type" value="Genomic_DNA"/>
</dbReference>
<evidence type="ECO:0000256" key="8">
    <source>
        <dbReference type="PIRSR" id="PIRSR601233-1"/>
    </source>
</evidence>
<evidence type="ECO:0000313" key="13">
    <source>
        <dbReference type="Proteomes" id="UP000182719"/>
    </source>
</evidence>
<feature type="binding site" evidence="9">
    <location>
        <begin position="306"/>
        <end position="307"/>
    </location>
    <ligand>
        <name>GMP</name>
        <dbReference type="ChEBI" id="CHEBI:58115"/>
    </ligand>
</feature>
<feature type="binding site" evidence="10">
    <location>
        <position position="220"/>
    </location>
    <ligand>
        <name>Mn(2+)</name>
        <dbReference type="ChEBI" id="CHEBI:29035"/>
        <label>2</label>
    </ligand>
</feature>
<dbReference type="GO" id="GO:0003972">
    <property type="term" value="F:RNA ligase (ATP) activity"/>
    <property type="evidence" value="ECO:0007669"/>
    <property type="project" value="TreeGrafter"/>
</dbReference>
<keyword evidence="4" id="KW-0692">RNA repair</keyword>
<dbReference type="OrthoDB" id="9802323at2"/>
<dbReference type="InterPro" id="IPR001233">
    <property type="entry name" value="RtcB"/>
</dbReference>
<feature type="active site" description="GMP-histidine intermediate" evidence="8">
    <location>
        <position position="373"/>
    </location>
</feature>
<comment type="catalytic activity">
    <reaction evidence="7">
        <text>a 3'-end 3'-phospho-ribonucleotide-RNA + a 5'-end dephospho-ribonucleoside-RNA + GTP = a ribonucleotidyl-ribonucleotide-RNA + GMP + diphosphate</text>
        <dbReference type="Rhea" id="RHEA:68076"/>
        <dbReference type="Rhea" id="RHEA-COMP:10463"/>
        <dbReference type="Rhea" id="RHEA-COMP:13936"/>
        <dbReference type="Rhea" id="RHEA-COMP:17355"/>
        <dbReference type="ChEBI" id="CHEBI:33019"/>
        <dbReference type="ChEBI" id="CHEBI:37565"/>
        <dbReference type="ChEBI" id="CHEBI:58115"/>
        <dbReference type="ChEBI" id="CHEBI:83062"/>
        <dbReference type="ChEBI" id="CHEBI:138284"/>
        <dbReference type="ChEBI" id="CHEBI:173118"/>
        <dbReference type="EC" id="6.5.1.8"/>
    </reaction>
</comment>
<feature type="binding site" evidence="9">
    <location>
        <begin position="373"/>
        <end position="376"/>
    </location>
    <ligand>
        <name>GMP</name>
        <dbReference type="ChEBI" id="CHEBI:58115"/>
    </ligand>
</feature>
<feature type="binding site" evidence="10">
    <location>
        <position position="203"/>
    </location>
    <ligand>
        <name>Mn(2+)</name>
        <dbReference type="ChEBI" id="CHEBI:29035"/>
        <label>1</label>
    </ligand>
</feature>